<keyword evidence="1" id="KW-0472">Membrane</keyword>
<proteinExistence type="predicted"/>
<dbReference type="RefSeq" id="XP_033601863.1">
    <property type="nucleotide sequence ID" value="XM_033740956.1"/>
</dbReference>
<name>A0A6A6W986_9PEZI</name>
<reference evidence="2" key="1">
    <citation type="journal article" date="2020" name="Stud. Mycol.">
        <title>101 Dothideomycetes genomes: a test case for predicting lifestyles and emergence of pathogens.</title>
        <authorList>
            <person name="Haridas S."/>
            <person name="Albert R."/>
            <person name="Binder M."/>
            <person name="Bloem J."/>
            <person name="Labutti K."/>
            <person name="Salamov A."/>
            <person name="Andreopoulos B."/>
            <person name="Baker S."/>
            <person name="Barry K."/>
            <person name="Bills G."/>
            <person name="Bluhm B."/>
            <person name="Cannon C."/>
            <person name="Castanera R."/>
            <person name="Culley D."/>
            <person name="Daum C."/>
            <person name="Ezra D."/>
            <person name="Gonzalez J."/>
            <person name="Henrissat B."/>
            <person name="Kuo A."/>
            <person name="Liang C."/>
            <person name="Lipzen A."/>
            <person name="Lutzoni F."/>
            <person name="Magnuson J."/>
            <person name="Mondo S."/>
            <person name="Nolan M."/>
            <person name="Ohm R."/>
            <person name="Pangilinan J."/>
            <person name="Park H.-J."/>
            <person name="Ramirez L."/>
            <person name="Alfaro M."/>
            <person name="Sun H."/>
            <person name="Tritt A."/>
            <person name="Yoshinaga Y."/>
            <person name="Zwiers L.-H."/>
            <person name="Turgeon B."/>
            <person name="Goodwin S."/>
            <person name="Spatafora J."/>
            <person name="Crous P."/>
            <person name="Grigoriev I."/>
        </authorList>
    </citation>
    <scope>NUCLEOTIDE SEQUENCE</scope>
    <source>
        <strain evidence="2">CBS 121739</strain>
    </source>
</reference>
<keyword evidence="1" id="KW-0812">Transmembrane</keyword>
<keyword evidence="1" id="KW-1133">Transmembrane helix</keyword>
<gene>
    <name evidence="2" type="ORF">EJ05DRAFT_345024</name>
</gene>
<evidence type="ECO:0000256" key="1">
    <source>
        <dbReference type="SAM" id="Phobius"/>
    </source>
</evidence>
<feature type="transmembrane region" description="Helical" evidence="1">
    <location>
        <begin position="112"/>
        <end position="133"/>
    </location>
</feature>
<organism evidence="2 3">
    <name type="scientific">Pseudovirgaria hyperparasitica</name>
    <dbReference type="NCBI Taxonomy" id="470096"/>
    <lineage>
        <taxon>Eukaryota</taxon>
        <taxon>Fungi</taxon>
        <taxon>Dikarya</taxon>
        <taxon>Ascomycota</taxon>
        <taxon>Pezizomycotina</taxon>
        <taxon>Dothideomycetes</taxon>
        <taxon>Dothideomycetes incertae sedis</taxon>
        <taxon>Acrospermales</taxon>
        <taxon>Acrospermaceae</taxon>
        <taxon>Pseudovirgaria</taxon>
    </lineage>
</organism>
<evidence type="ECO:0000313" key="2">
    <source>
        <dbReference type="EMBL" id="KAF2759412.1"/>
    </source>
</evidence>
<protein>
    <submittedName>
        <fullName evidence="2">Uncharacterized protein</fullName>
    </submittedName>
</protein>
<dbReference type="GeneID" id="54482010"/>
<accession>A0A6A6W986</accession>
<sequence length="173" mass="20295">MAVHTIPGASLGRWNHTRRLISSPRVPYTVVTPSHYEGWIPRLHRPSPGSVDGVLVAFCTFRAITFLTFCHPPCDPFAEHVLHRYWISLYVALWWIGRDIHFLFLASLASDFWLTLILYISWKMAMSFELWVLMSTRTRQRTVYWQQEKLLGHSGWRCRGRSINAWGLYSRAM</sequence>
<dbReference type="Proteomes" id="UP000799437">
    <property type="component" value="Unassembled WGS sequence"/>
</dbReference>
<dbReference type="AlphaFoldDB" id="A0A6A6W986"/>
<evidence type="ECO:0000313" key="3">
    <source>
        <dbReference type="Proteomes" id="UP000799437"/>
    </source>
</evidence>
<keyword evidence="3" id="KW-1185">Reference proteome</keyword>
<dbReference type="EMBL" id="ML996570">
    <property type="protein sequence ID" value="KAF2759412.1"/>
    <property type="molecule type" value="Genomic_DNA"/>
</dbReference>